<protein>
    <submittedName>
        <fullName evidence="16">TonB-dependent receptor</fullName>
    </submittedName>
</protein>
<evidence type="ECO:0000259" key="15">
    <source>
        <dbReference type="Pfam" id="PF07715"/>
    </source>
</evidence>
<dbReference type="InterPro" id="IPR000531">
    <property type="entry name" value="Beta-barrel_TonB"/>
</dbReference>
<evidence type="ECO:0000256" key="7">
    <source>
        <dbReference type="ARBA" id="ARBA00023065"/>
    </source>
</evidence>
<dbReference type="Pfam" id="PF07715">
    <property type="entry name" value="Plug"/>
    <property type="match status" value="1"/>
</dbReference>
<proteinExistence type="inferred from homology"/>
<name>A0A9J6RLJ0_9GAMM</name>
<keyword evidence="8 12" id="KW-0798">TonB box</keyword>
<dbReference type="Gene3D" id="2.40.170.20">
    <property type="entry name" value="TonB-dependent receptor, beta-barrel domain"/>
    <property type="match status" value="1"/>
</dbReference>
<sequence>MNILNKKKLTKIIALTAAVGAGQVYSAALEEVLVTAQKREQSVQEVPIAITSIGGEDLKNLGFKSATDVQFQTPGLIVSYASSNAIPNFTLRGVGLNDFTAVQSSPVAIHVDDIYYGNSTLLNFALFDVNRVEVLKGPQGTLYGRNSTGGAVNFFSNKPTQEFEAGIDLGIANYDAITAEGFVSGPLSDDLSGRVSVTTVNQSGGPYKHAVHGEIGDVEKYAVRAQLLWDATEKLTIHASMFGGSEESDAGQYHSYPTFAGDGSWNVCAPIAAGNLTASSDCYYDPDTASVGIDDNDAYTTDAGIVNRDEIDVFGVSVSVNYDMGDYTLTSITGYNTVDRKSQEDADGSPFRSIDVGYETEFEQLTEELRLSYDNGSGWNSTLGLFLSTDTLDTPRTETDLTEIYGGFRQNHSYELETDSAAIFWHNEYELTDALTAVLGLRYTDETRKFVGGTFNNEPGVGPDASGDFVPAPLLTSDLVYAFLDDEVDFKESSYRIGLNYDLNDSTMIYASVANGFKSGGFIGDITEQAILEQPYDEETLTAYELGFKSDLLDGSLRWNGSAFYYDYEDVILAMTIEGGALATLLINENASDAVIKGFETDVWWAPTDNIDIKLGAVYLDTEQEAIATEPFEVAAGRDGAHMPYAPEVSGNGLIRYSNTVADGLMGSVQLDFTTRAHHYAEIDNSKISKIDGYTLFNARVSLDAEESSWSASLWVKNIADKEYTQYINDLQGLGAVLTTPSYPRTYGVDLSLRF</sequence>
<comment type="subcellular location">
    <subcellularLocation>
        <location evidence="1 11">Cell outer membrane</location>
        <topology evidence="1 11">Multi-pass membrane protein</topology>
    </subcellularLocation>
</comment>
<dbReference type="GO" id="GO:0006826">
    <property type="term" value="P:iron ion transport"/>
    <property type="evidence" value="ECO:0007669"/>
    <property type="project" value="UniProtKB-KW"/>
</dbReference>
<keyword evidence="13" id="KW-0732">Signal</keyword>
<keyword evidence="16" id="KW-0675">Receptor</keyword>
<feature type="domain" description="TonB-dependent receptor plug" evidence="15">
    <location>
        <begin position="43"/>
        <end position="151"/>
    </location>
</feature>
<evidence type="ECO:0000259" key="14">
    <source>
        <dbReference type="Pfam" id="PF00593"/>
    </source>
</evidence>
<feature type="chain" id="PRO_5039938485" evidence="13">
    <location>
        <begin position="27"/>
        <end position="755"/>
    </location>
</feature>
<evidence type="ECO:0000256" key="5">
    <source>
        <dbReference type="ARBA" id="ARBA00022692"/>
    </source>
</evidence>
<evidence type="ECO:0000256" key="11">
    <source>
        <dbReference type="PROSITE-ProRule" id="PRU01360"/>
    </source>
</evidence>
<evidence type="ECO:0000256" key="8">
    <source>
        <dbReference type="ARBA" id="ARBA00023077"/>
    </source>
</evidence>
<dbReference type="EMBL" id="JAPTGG010000005">
    <property type="protein sequence ID" value="MCZ0865055.1"/>
    <property type="molecule type" value="Genomic_DNA"/>
</dbReference>
<keyword evidence="2 11" id="KW-0813">Transport</keyword>
<keyword evidence="3 11" id="KW-1134">Transmembrane beta strand</keyword>
<dbReference type="InterPro" id="IPR036942">
    <property type="entry name" value="Beta-barrel_TonB_sf"/>
</dbReference>
<evidence type="ECO:0000256" key="2">
    <source>
        <dbReference type="ARBA" id="ARBA00022448"/>
    </source>
</evidence>
<dbReference type="InterPro" id="IPR039426">
    <property type="entry name" value="TonB-dep_rcpt-like"/>
</dbReference>
<evidence type="ECO:0000256" key="12">
    <source>
        <dbReference type="RuleBase" id="RU003357"/>
    </source>
</evidence>
<keyword evidence="6" id="KW-0408">Iron</keyword>
<evidence type="ECO:0000256" key="13">
    <source>
        <dbReference type="SAM" id="SignalP"/>
    </source>
</evidence>
<evidence type="ECO:0000256" key="3">
    <source>
        <dbReference type="ARBA" id="ARBA00022452"/>
    </source>
</evidence>
<keyword evidence="17" id="KW-1185">Reference proteome</keyword>
<dbReference type="SUPFAM" id="SSF56935">
    <property type="entry name" value="Porins"/>
    <property type="match status" value="1"/>
</dbReference>
<evidence type="ECO:0000256" key="1">
    <source>
        <dbReference type="ARBA" id="ARBA00004571"/>
    </source>
</evidence>
<comment type="caution">
    <text evidence="16">The sequence shown here is derived from an EMBL/GenBank/DDBJ whole genome shotgun (WGS) entry which is preliminary data.</text>
</comment>
<keyword evidence="10 11" id="KW-0998">Cell outer membrane</keyword>
<dbReference type="Proteomes" id="UP001069090">
    <property type="component" value="Unassembled WGS sequence"/>
</dbReference>
<keyword evidence="5 11" id="KW-0812">Transmembrane</keyword>
<dbReference type="AlphaFoldDB" id="A0A9J6RLJ0"/>
<evidence type="ECO:0000313" key="17">
    <source>
        <dbReference type="Proteomes" id="UP001069090"/>
    </source>
</evidence>
<evidence type="ECO:0000256" key="4">
    <source>
        <dbReference type="ARBA" id="ARBA00022496"/>
    </source>
</evidence>
<gene>
    <name evidence="16" type="ORF">O0V09_07585</name>
</gene>
<feature type="signal peptide" evidence="13">
    <location>
        <begin position="1"/>
        <end position="26"/>
    </location>
</feature>
<evidence type="ECO:0000256" key="10">
    <source>
        <dbReference type="ARBA" id="ARBA00023237"/>
    </source>
</evidence>
<reference evidence="16 17" key="1">
    <citation type="submission" date="2022-12" db="EMBL/GenBank/DDBJ databases">
        <title>Dasania phycosphaerae sp. nov., isolated from particulate material of the south coast of Korea.</title>
        <authorList>
            <person name="Jiang Y."/>
        </authorList>
    </citation>
    <scope>NUCLEOTIDE SEQUENCE [LARGE SCALE GENOMIC DNA]</scope>
    <source>
        <strain evidence="16 17">GY-19</strain>
    </source>
</reference>
<comment type="similarity">
    <text evidence="11 12">Belongs to the TonB-dependent receptor family.</text>
</comment>
<accession>A0A9J6RLJ0</accession>
<keyword evidence="4" id="KW-0410">Iron transport</keyword>
<organism evidence="16 17">
    <name type="scientific">Dasania phycosphaerae</name>
    <dbReference type="NCBI Taxonomy" id="2950436"/>
    <lineage>
        <taxon>Bacteria</taxon>
        <taxon>Pseudomonadati</taxon>
        <taxon>Pseudomonadota</taxon>
        <taxon>Gammaproteobacteria</taxon>
        <taxon>Cellvibrionales</taxon>
        <taxon>Spongiibacteraceae</taxon>
        <taxon>Dasania</taxon>
    </lineage>
</organism>
<keyword evidence="7" id="KW-0406">Ion transport</keyword>
<dbReference type="GO" id="GO:0009279">
    <property type="term" value="C:cell outer membrane"/>
    <property type="evidence" value="ECO:0007669"/>
    <property type="project" value="UniProtKB-SubCell"/>
</dbReference>
<keyword evidence="9 11" id="KW-0472">Membrane</keyword>
<dbReference type="RefSeq" id="WP_258331206.1">
    <property type="nucleotide sequence ID" value="NZ_JAPTGG010000005.1"/>
</dbReference>
<feature type="domain" description="TonB-dependent receptor-like beta-barrel" evidence="14">
    <location>
        <begin position="290"/>
        <end position="719"/>
    </location>
</feature>
<dbReference type="InterPro" id="IPR012910">
    <property type="entry name" value="Plug_dom"/>
</dbReference>
<dbReference type="PANTHER" id="PTHR32552">
    <property type="entry name" value="FERRICHROME IRON RECEPTOR-RELATED"/>
    <property type="match status" value="1"/>
</dbReference>
<dbReference type="PANTHER" id="PTHR32552:SF81">
    <property type="entry name" value="TONB-DEPENDENT OUTER MEMBRANE RECEPTOR"/>
    <property type="match status" value="1"/>
</dbReference>
<dbReference type="Pfam" id="PF00593">
    <property type="entry name" value="TonB_dep_Rec_b-barrel"/>
    <property type="match status" value="1"/>
</dbReference>
<dbReference type="PROSITE" id="PS52016">
    <property type="entry name" value="TONB_DEPENDENT_REC_3"/>
    <property type="match status" value="1"/>
</dbReference>
<evidence type="ECO:0000256" key="9">
    <source>
        <dbReference type="ARBA" id="ARBA00023136"/>
    </source>
</evidence>
<evidence type="ECO:0000313" key="16">
    <source>
        <dbReference type="EMBL" id="MCZ0865055.1"/>
    </source>
</evidence>
<evidence type="ECO:0000256" key="6">
    <source>
        <dbReference type="ARBA" id="ARBA00023004"/>
    </source>
</evidence>